<accession>A0ABZ0QPW9</accession>
<proteinExistence type="predicted"/>
<keyword evidence="1" id="KW-0472">Membrane</keyword>
<sequence>MDGERQGAGNGAGATAIKYGAWIIMLLAVLYFLANYVIPLFR</sequence>
<evidence type="ECO:0000256" key="1">
    <source>
        <dbReference type="SAM" id="Phobius"/>
    </source>
</evidence>
<dbReference type="RefSeq" id="WP_256369301.1">
    <property type="nucleotide sequence ID" value="NZ_CP132508.1"/>
</dbReference>
<organism evidence="2 3">
    <name type="scientific">Thermaerobacter composti</name>
    <dbReference type="NCBI Taxonomy" id="554949"/>
    <lineage>
        <taxon>Bacteria</taxon>
        <taxon>Bacillati</taxon>
        <taxon>Bacillota</taxon>
        <taxon>Clostridia</taxon>
        <taxon>Eubacteriales</taxon>
        <taxon>Clostridiales Family XVII. Incertae Sedis</taxon>
        <taxon>Thermaerobacter</taxon>
    </lineage>
</organism>
<reference evidence="2 3" key="1">
    <citation type="submission" date="2023-08" db="EMBL/GenBank/DDBJ databases">
        <title>Genome sequence of Thermaerobacter compostii strain Ins1, a spore-forming filamentous bacterium isolated from a deep geothermal reservoir.</title>
        <authorList>
            <person name="Bregnard D."/>
            <person name="Gonzalez D."/>
            <person name="Junier P."/>
        </authorList>
    </citation>
    <scope>NUCLEOTIDE SEQUENCE [LARGE SCALE GENOMIC DNA]</scope>
    <source>
        <strain evidence="2 3">Ins1</strain>
    </source>
</reference>
<dbReference type="Proteomes" id="UP001304683">
    <property type="component" value="Chromosome"/>
</dbReference>
<gene>
    <name evidence="2" type="ORF">Q5761_02410</name>
</gene>
<evidence type="ECO:0000313" key="2">
    <source>
        <dbReference type="EMBL" id="WPD19545.1"/>
    </source>
</evidence>
<keyword evidence="1" id="KW-0812">Transmembrane</keyword>
<keyword evidence="3" id="KW-1185">Reference proteome</keyword>
<feature type="transmembrane region" description="Helical" evidence="1">
    <location>
        <begin position="19"/>
        <end position="38"/>
    </location>
</feature>
<name>A0ABZ0QPW9_9FIRM</name>
<evidence type="ECO:0000313" key="3">
    <source>
        <dbReference type="Proteomes" id="UP001304683"/>
    </source>
</evidence>
<dbReference type="EMBL" id="CP132508">
    <property type="protein sequence ID" value="WPD19545.1"/>
    <property type="molecule type" value="Genomic_DNA"/>
</dbReference>
<keyword evidence="1" id="KW-1133">Transmembrane helix</keyword>
<protein>
    <submittedName>
        <fullName evidence="2">Uncharacterized protein</fullName>
    </submittedName>
</protein>